<gene>
    <name evidence="2" type="ORF">C1H46_029232</name>
</gene>
<dbReference type="STRING" id="106549.A0A540LFH9"/>
<dbReference type="Proteomes" id="UP000315295">
    <property type="component" value="Unassembled WGS sequence"/>
</dbReference>
<comment type="caution">
    <text evidence="2">The sequence shown here is derived from an EMBL/GenBank/DDBJ whole genome shotgun (WGS) entry which is preliminary data.</text>
</comment>
<organism evidence="2 3">
    <name type="scientific">Malus baccata</name>
    <name type="common">Siberian crab apple</name>
    <name type="synonym">Pyrus baccata</name>
    <dbReference type="NCBI Taxonomy" id="106549"/>
    <lineage>
        <taxon>Eukaryota</taxon>
        <taxon>Viridiplantae</taxon>
        <taxon>Streptophyta</taxon>
        <taxon>Embryophyta</taxon>
        <taxon>Tracheophyta</taxon>
        <taxon>Spermatophyta</taxon>
        <taxon>Magnoliopsida</taxon>
        <taxon>eudicotyledons</taxon>
        <taxon>Gunneridae</taxon>
        <taxon>Pentapetalae</taxon>
        <taxon>rosids</taxon>
        <taxon>fabids</taxon>
        <taxon>Rosales</taxon>
        <taxon>Rosaceae</taxon>
        <taxon>Amygdaloideae</taxon>
        <taxon>Maleae</taxon>
        <taxon>Malus</taxon>
    </lineage>
</organism>
<name>A0A540LFH9_MALBA</name>
<feature type="domain" description="Reverse transcriptase zinc-binding" evidence="1">
    <location>
        <begin position="204"/>
        <end position="292"/>
    </location>
</feature>
<dbReference type="EMBL" id="VIEB01000608">
    <property type="protein sequence ID" value="TQD85214.1"/>
    <property type="molecule type" value="Genomic_DNA"/>
</dbReference>
<reference evidence="2 3" key="1">
    <citation type="journal article" date="2019" name="G3 (Bethesda)">
        <title>Sequencing of a Wild Apple (Malus baccata) Genome Unravels the Differences Between Cultivated and Wild Apple Species Regarding Disease Resistance and Cold Tolerance.</title>
        <authorList>
            <person name="Chen X."/>
        </authorList>
    </citation>
    <scope>NUCLEOTIDE SEQUENCE [LARGE SCALE GENOMIC DNA]</scope>
    <source>
        <strain evidence="3">cv. Shandingzi</strain>
        <tissue evidence="2">Leaves</tissue>
    </source>
</reference>
<evidence type="ECO:0000313" key="2">
    <source>
        <dbReference type="EMBL" id="TQD85214.1"/>
    </source>
</evidence>
<dbReference type="PANTHER" id="PTHR36617">
    <property type="entry name" value="PROTEIN, PUTATIVE-RELATED"/>
    <property type="match status" value="1"/>
</dbReference>
<keyword evidence="3" id="KW-1185">Reference proteome</keyword>
<dbReference type="AlphaFoldDB" id="A0A540LFH9"/>
<dbReference type="InterPro" id="IPR026960">
    <property type="entry name" value="RVT-Znf"/>
</dbReference>
<evidence type="ECO:0000259" key="1">
    <source>
        <dbReference type="Pfam" id="PF13966"/>
    </source>
</evidence>
<sequence>MKGFLWEGVEEGKKTHLVKWELVTKNKEEGGLGVGNLRNQNEALLAKWLWRFPRESHSLWHKVIRSKYGLEVNGWNARPPRRVSSRSLWKDISSGAHQFLRCCKFEVGNGERVRFWEDGWLAGGPLKEQFPRLFLLSRKHNHNISSFVEPSSSSLSWNFDFRRNLNEMEIEEAASLLQKVEVIRLSPSKMDNRRWNLEASGLFTCKSYRSLLSNNGIVHYYPPYSQIWKSKAPPKVKILVWFVATGSLNTCDKIQKRNPLMCLSPHWCSLCKAKEESVNHIFLHCSYSIQLWWKLFQEVKVSWVIPKGCFELLSTNFKALGKGKKSKALWGCLVSAIFWNIWLERNKRIFEDYTGVGAEVLWGRVKYWASFWASVTKEFNNCSLSQILWDLLAAVK</sequence>
<proteinExistence type="predicted"/>
<protein>
    <recommendedName>
        <fullName evidence="1">Reverse transcriptase zinc-binding domain-containing protein</fullName>
    </recommendedName>
</protein>
<dbReference type="Pfam" id="PF13966">
    <property type="entry name" value="zf-RVT"/>
    <property type="match status" value="1"/>
</dbReference>
<dbReference type="PANTHER" id="PTHR36617:SF15">
    <property type="entry name" value="REVERSE TRANSCRIPTASE ZINC-BINDING DOMAIN-CONTAINING PROTEIN"/>
    <property type="match status" value="1"/>
</dbReference>
<evidence type="ECO:0000313" key="3">
    <source>
        <dbReference type="Proteomes" id="UP000315295"/>
    </source>
</evidence>
<accession>A0A540LFH9</accession>